<dbReference type="Proteomes" id="UP000292052">
    <property type="component" value="Unassembled WGS sequence"/>
</dbReference>
<protein>
    <submittedName>
        <fullName evidence="5">Takeout-like</fullName>
    </submittedName>
</protein>
<comment type="caution">
    <text evidence="5">The sequence shown here is derived from an EMBL/GenBank/DDBJ whole genome shotgun (WGS) entry which is preliminary data.</text>
</comment>
<keyword evidence="6" id="KW-1185">Reference proteome</keyword>
<dbReference type="AlphaFoldDB" id="A0A482VGY5"/>
<keyword evidence="1 4" id="KW-0732">Signal</keyword>
<sequence>MTTFTALIHLFFLINLSFCAKLPSSFKKCNRKTSDFNLCLPEAVESAVSQLNKPINEVGLPSLEPLQIPSLTIGAGTNAVGVEQNFKNVKLSGFTKIAVSKFDFNLANNTIIMESLLAQLTLRADYDVSGKILLLPVYGAGPATVILEKLRALHRFSLEEYEKKNQKHYRVVENKISLEPQLVKFNFENLFNGDQALGDSLNRVLNENWKEVFADVKTNYEEAFQQIISGVFNNLLARVAVTDLFIDE</sequence>
<name>A0A482VGY5_ASBVE</name>
<evidence type="ECO:0000256" key="1">
    <source>
        <dbReference type="ARBA" id="ARBA00022729"/>
    </source>
</evidence>
<dbReference type="Gene3D" id="3.15.10.30">
    <property type="entry name" value="Haemolymph juvenile hormone binding protein"/>
    <property type="match status" value="1"/>
</dbReference>
<dbReference type="InterPro" id="IPR010562">
    <property type="entry name" value="Haemolymph_juvenile_hormone-bd"/>
</dbReference>
<feature type="chain" id="PRO_5019792132" evidence="4">
    <location>
        <begin position="20"/>
        <end position="248"/>
    </location>
</feature>
<evidence type="ECO:0000256" key="4">
    <source>
        <dbReference type="SAM" id="SignalP"/>
    </source>
</evidence>
<evidence type="ECO:0000256" key="3">
    <source>
        <dbReference type="ARBA" id="ARBA00060902"/>
    </source>
</evidence>
<dbReference type="EMBL" id="QDEB01100088">
    <property type="protein sequence ID" value="RZC32122.1"/>
    <property type="molecule type" value="Genomic_DNA"/>
</dbReference>
<accession>A0A482VGY5</accession>
<reference evidence="5 6" key="1">
    <citation type="submission" date="2017-03" db="EMBL/GenBank/DDBJ databases">
        <title>Genome of the blue death feigning beetle - Asbolus verrucosus.</title>
        <authorList>
            <person name="Rider S.D."/>
        </authorList>
    </citation>
    <scope>NUCLEOTIDE SEQUENCE [LARGE SCALE GENOMIC DNA]</scope>
    <source>
        <strain evidence="5">Butters</strain>
        <tissue evidence="5">Head and leg muscle</tissue>
    </source>
</reference>
<dbReference type="GO" id="GO:0007623">
    <property type="term" value="P:circadian rhythm"/>
    <property type="evidence" value="ECO:0007669"/>
    <property type="project" value="UniProtKB-ARBA"/>
</dbReference>
<organism evidence="5 6">
    <name type="scientific">Asbolus verrucosus</name>
    <name type="common">Desert ironclad beetle</name>
    <dbReference type="NCBI Taxonomy" id="1661398"/>
    <lineage>
        <taxon>Eukaryota</taxon>
        <taxon>Metazoa</taxon>
        <taxon>Ecdysozoa</taxon>
        <taxon>Arthropoda</taxon>
        <taxon>Hexapoda</taxon>
        <taxon>Insecta</taxon>
        <taxon>Pterygota</taxon>
        <taxon>Neoptera</taxon>
        <taxon>Endopterygota</taxon>
        <taxon>Coleoptera</taxon>
        <taxon>Polyphaga</taxon>
        <taxon>Cucujiformia</taxon>
        <taxon>Tenebrionidae</taxon>
        <taxon>Pimeliinae</taxon>
        <taxon>Asbolus</taxon>
    </lineage>
</organism>
<dbReference type="GO" id="GO:0005615">
    <property type="term" value="C:extracellular space"/>
    <property type="evidence" value="ECO:0007669"/>
    <property type="project" value="TreeGrafter"/>
</dbReference>
<dbReference type="FunFam" id="3.15.10.30:FF:000001">
    <property type="entry name" value="Takeout-like protein 1"/>
    <property type="match status" value="1"/>
</dbReference>
<dbReference type="Pfam" id="PF06585">
    <property type="entry name" value="JHBP"/>
    <property type="match status" value="1"/>
</dbReference>
<evidence type="ECO:0000313" key="6">
    <source>
        <dbReference type="Proteomes" id="UP000292052"/>
    </source>
</evidence>
<keyword evidence="2" id="KW-0090">Biological rhythms</keyword>
<evidence type="ECO:0000313" key="5">
    <source>
        <dbReference type="EMBL" id="RZC32122.1"/>
    </source>
</evidence>
<comment type="similarity">
    <text evidence="3">Belongs to the TO family.</text>
</comment>
<dbReference type="OrthoDB" id="8190514at2759"/>
<gene>
    <name evidence="5" type="ORF">BDFB_011110</name>
</gene>
<evidence type="ECO:0000256" key="2">
    <source>
        <dbReference type="ARBA" id="ARBA00023108"/>
    </source>
</evidence>
<dbReference type="InterPro" id="IPR038606">
    <property type="entry name" value="To_sf"/>
</dbReference>
<dbReference type="PANTHER" id="PTHR11008">
    <property type="entry name" value="PROTEIN TAKEOUT-LIKE PROTEIN"/>
    <property type="match status" value="1"/>
</dbReference>
<proteinExistence type="inferred from homology"/>
<feature type="signal peptide" evidence="4">
    <location>
        <begin position="1"/>
        <end position="19"/>
    </location>
</feature>
<dbReference type="PANTHER" id="PTHR11008:SF32">
    <property type="entry name" value="CIRCADIAN CLOCK-CONTROLLED PROTEIN DAYWAKE-RELATED"/>
    <property type="match status" value="1"/>
</dbReference>
<dbReference type="SMART" id="SM00700">
    <property type="entry name" value="JHBP"/>
    <property type="match status" value="1"/>
</dbReference>